<dbReference type="InterPro" id="IPR011113">
    <property type="entry name" value="Rho_RNA-bd"/>
</dbReference>
<keyword evidence="1" id="KW-0378">Hydrolase</keyword>
<protein>
    <submittedName>
        <fullName evidence="7">Transcription termination factor Rho</fullName>
    </submittedName>
</protein>
<keyword evidence="3" id="KW-0805">Transcription regulation</keyword>
<dbReference type="NCBIfam" id="NF006886">
    <property type="entry name" value="PRK09376.1"/>
    <property type="match status" value="1"/>
</dbReference>
<evidence type="ECO:0000256" key="2">
    <source>
        <dbReference type="ARBA" id="ARBA00022806"/>
    </source>
</evidence>
<keyword evidence="2" id="KW-0547">Nucleotide-binding</keyword>
<proteinExistence type="inferred from homology"/>
<reference evidence="8" key="1">
    <citation type="submission" date="2017-09" db="EMBL/GenBank/DDBJ databases">
        <title>Depth-based differentiation of microbial function through sediment-hosted aquifers and enrichment of novel symbionts in the deep terrestrial subsurface.</title>
        <authorList>
            <person name="Probst A.J."/>
            <person name="Ladd B."/>
            <person name="Jarett J.K."/>
            <person name="Geller-Mcgrath D.E."/>
            <person name="Sieber C.M.K."/>
            <person name="Emerson J.B."/>
            <person name="Anantharaman K."/>
            <person name="Thomas B.C."/>
            <person name="Malmstrom R."/>
            <person name="Stieglmeier M."/>
            <person name="Klingl A."/>
            <person name="Woyke T."/>
            <person name="Ryan C.M."/>
            <person name="Banfield J.F."/>
        </authorList>
    </citation>
    <scope>NUCLEOTIDE SEQUENCE [LARGE SCALE GENOMIC DNA]</scope>
</reference>
<dbReference type="Pfam" id="PF07497">
    <property type="entry name" value="Rho_RNA_bind"/>
    <property type="match status" value="1"/>
</dbReference>
<dbReference type="InterPro" id="IPR012340">
    <property type="entry name" value="NA-bd_OB-fold"/>
</dbReference>
<gene>
    <name evidence="7" type="ORF">COS81_01565</name>
</gene>
<name>A0A2M7ANS1_UNCKA</name>
<dbReference type="SUPFAM" id="SSF52540">
    <property type="entry name" value="P-loop containing nucleoside triphosphate hydrolases"/>
    <property type="match status" value="1"/>
</dbReference>
<dbReference type="Gene3D" id="3.40.50.300">
    <property type="entry name" value="P-loop containing nucleotide triphosphate hydrolases"/>
    <property type="match status" value="1"/>
</dbReference>
<dbReference type="InterPro" id="IPR027417">
    <property type="entry name" value="P-loop_NTPase"/>
</dbReference>
<comment type="caution">
    <text evidence="7">The sequence shown here is derived from an EMBL/GenBank/DDBJ whole genome shotgun (WGS) entry which is preliminary data.</text>
</comment>
<dbReference type="GO" id="GO:0003723">
    <property type="term" value="F:RNA binding"/>
    <property type="evidence" value="ECO:0007669"/>
    <property type="project" value="UniProtKB-UniRule"/>
</dbReference>
<comment type="similarity">
    <text evidence="5">Belongs to the Rho family.</text>
</comment>
<dbReference type="GO" id="GO:0004386">
    <property type="term" value="F:helicase activity"/>
    <property type="evidence" value="ECO:0007669"/>
    <property type="project" value="UniProtKB-KW"/>
</dbReference>
<dbReference type="GO" id="GO:0005524">
    <property type="term" value="F:ATP binding"/>
    <property type="evidence" value="ECO:0007669"/>
    <property type="project" value="InterPro"/>
</dbReference>
<dbReference type="PROSITE" id="PS51856">
    <property type="entry name" value="RHO_RNA_BD"/>
    <property type="match status" value="1"/>
</dbReference>
<evidence type="ECO:0000256" key="4">
    <source>
        <dbReference type="ARBA" id="ARBA00023163"/>
    </source>
</evidence>
<evidence type="ECO:0000256" key="3">
    <source>
        <dbReference type="ARBA" id="ARBA00023015"/>
    </source>
</evidence>
<dbReference type="PANTHER" id="PTHR46425:SF1">
    <property type="entry name" value="TRANSCRIPTION TERMINATION FACTOR RHO"/>
    <property type="match status" value="1"/>
</dbReference>
<evidence type="ECO:0000313" key="7">
    <source>
        <dbReference type="EMBL" id="PIU69018.1"/>
    </source>
</evidence>
<evidence type="ECO:0000259" key="6">
    <source>
        <dbReference type="PROSITE" id="PS51856"/>
    </source>
</evidence>
<evidence type="ECO:0000256" key="5">
    <source>
        <dbReference type="PROSITE-ProRule" id="PRU01203"/>
    </source>
</evidence>
<dbReference type="InterPro" id="IPR000194">
    <property type="entry name" value="ATPase_F1/V1/A1_a/bsu_nucl-bd"/>
</dbReference>
<keyword evidence="2" id="KW-0347">Helicase</keyword>
<dbReference type="GO" id="GO:0008186">
    <property type="term" value="F:ATP-dependent activity, acting on RNA"/>
    <property type="evidence" value="ECO:0007669"/>
    <property type="project" value="InterPro"/>
</dbReference>
<dbReference type="EMBL" id="PEWD01000035">
    <property type="protein sequence ID" value="PIU69018.1"/>
    <property type="molecule type" value="Genomic_DNA"/>
</dbReference>
<dbReference type="AlphaFoldDB" id="A0A2M7ANS1"/>
<dbReference type="GO" id="GO:0016787">
    <property type="term" value="F:hydrolase activity"/>
    <property type="evidence" value="ECO:0007669"/>
    <property type="project" value="UniProtKB-KW"/>
</dbReference>
<keyword evidence="2" id="KW-0067">ATP-binding</keyword>
<dbReference type="SUPFAM" id="SSF50249">
    <property type="entry name" value="Nucleic acid-binding proteins"/>
    <property type="match status" value="1"/>
</dbReference>
<accession>A0A2M7ANS1</accession>
<dbReference type="Pfam" id="PF00006">
    <property type="entry name" value="ATP-synt_ab"/>
    <property type="match status" value="1"/>
</dbReference>
<dbReference type="InterPro" id="IPR004665">
    <property type="entry name" value="Term_rho"/>
</dbReference>
<dbReference type="PANTHER" id="PTHR46425">
    <property type="entry name" value="TRANSCRIPTION TERMINATION FACTOR RHO"/>
    <property type="match status" value="1"/>
</dbReference>
<evidence type="ECO:0000256" key="1">
    <source>
        <dbReference type="ARBA" id="ARBA00022801"/>
    </source>
</evidence>
<evidence type="ECO:0000313" key="8">
    <source>
        <dbReference type="Proteomes" id="UP000229916"/>
    </source>
</evidence>
<sequence length="424" mass="46977">MNAQTVQQPTEESLEVKGYFELVPTTKGGYIRVGATPTTAMRANFERDVYVGPGQILKFALQTGNYIVGQARPPKRNEKSWGLMSVATVDGKPAEERAELAQARRIYAFTDQDQNVPVFPDRQIVLSTEPNFLATRYLDLLVPQALGQRTLTVSGPRSGKTTLLKQILHGVTANNPDVWAMLFLTGERPEEVTDFRRTVNAEIVASTGDDDDDVIVEVAQNGMEAAKCRALAGQHVFVAFDSITRYVRALNMILPGSGKTLSGGLDPQALTRARKFFMSARRFENGGSLTIVATCLYQTDSTLDDNVFMEFKGTGNSEIYLDSALADLKQFPTLMLLKSSTRNEHLVFTPGQEAQFGLLWKLVMSFKQMAEADAGKKNVRNTNAFVNQMVNQLFFDLLKRFPTNAAFMDEVNRLFKNASNGPKS</sequence>
<keyword evidence="5" id="KW-0694">RNA-binding</keyword>
<dbReference type="Gene3D" id="2.40.50.140">
    <property type="entry name" value="Nucleic acid-binding proteins"/>
    <property type="match status" value="1"/>
</dbReference>
<organism evidence="7 8">
    <name type="scientific">candidate division WWE3 bacterium CG06_land_8_20_14_3_00_42_16</name>
    <dbReference type="NCBI Taxonomy" id="1975083"/>
    <lineage>
        <taxon>Bacteria</taxon>
        <taxon>Katanobacteria</taxon>
    </lineage>
</organism>
<dbReference type="Proteomes" id="UP000229916">
    <property type="component" value="Unassembled WGS sequence"/>
</dbReference>
<dbReference type="GO" id="GO:0006353">
    <property type="term" value="P:DNA-templated transcription termination"/>
    <property type="evidence" value="ECO:0007669"/>
    <property type="project" value="InterPro"/>
</dbReference>
<keyword evidence="4" id="KW-0804">Transcription</keyword>
<feature type="domain" description="Rho RNA-BD" evidence="6">
    <location>
        <begin position="13"/>
        <end position="93"/>
    </location>
</feature>